<keyword evidence="2" id="KW-1185">Reference proteome</keyword>
<organism evidence="1 2">
    <name type="scientific">Caloramator australicus RC3</name>
    <dbReference type="NCBI Taxonomy" id="857293"/>
    <lineage>
        <taxon>Bacteria</taxon>
        <taxon>Bacillati</taxon>
        <taxon>Bacillota</taxon>
        <taxon>Clostridia</taxon>
        <taxon>Eubacteriales</taxon>
        <taxon>Clostridiaceae</taxon>
        <taxon>Caloramator</taxon>
    </lineage>
</organism>
<gene>
    <name evidence="1" type="ORF">CAAU_0306</name>
</gene>
<reference evidence="1 2" key="1">
    <citation type="journal article" date="2011" name="J. Bacteriol.">
        <title>Draft genome sequence of Caloramator australicus strain RC3T, a thermoanaerobe from the Great Artesian Basin of Australia.</title>
        <authorList>
            <person name="Ogg C.D."/>
            <person name="Patel B.K.C."/>
        </authorList>
    </citation>
    <scope>NUCLEOTIDE SEQUENCE [LARGE SCALE GENOMIC DNA]</scope>
    <source>
        <strain evidence="1 2">RC3</strain>
    </source>
</reference>
<comment type="caution">
    <text evidence="1">The sequence shown here is derived from an EMBL/GenBank/DDBJ whole genome shotgun (WGS) entry which is preliminary data.</text>
</comment>
<evidence type="ECO:0000313" key="2">
    <source>
        <dbReference type="Proteomes" id="UP000007652"/>
    </source>
</evidence>
<dbReference type="Proteomes" id="UP000007652">
    <property type="component" value="Unassembled WGS sequence"/>
</dbReference>
<sequence length="76" mass="8878">MLQRNEIYALAKKLSKEELLKWFSRFGKLNFEGEKVIDEVEIEYYSWISDYDGAKCEFCIADIDGECTLNIPKMAS</sequence>
<proteinExistence type="predicted"/>
<evidence type="ECO:0000313" key="1">
    <source>
        <dbReference type="EMBL" id="CCC57955.1"/>
    </source>
</evidence>
<protein>
    <submittedName>
        <fullName evidence="1">Uncharacterized protein</fullName>
    </submittedName>
</protein>
<dbReference type="AlphaFoldDB" id="G0V4B5"/>
<accession>G0V4B5</accession>
<name>G0V4B5_9CLOT</name>
<dbReference type="EMBL" id="CAKP01000010">
    <property type="protein sequence ID" value="CCC57955.1"/>
    <property type="molecule type" value="Genomic_DNA"/>
</dbReference>